<dbReference type="AlphaFoldDB" id="A0A218UGW3"/>
<dbReference type="InterPro" id="IPR015943">
    <property type="entry name" value="WD40/YVTN_repeat-like_dom_sf"/>
</dbReference>
<evidence type="ECO:0000313" key="4">
    <source>
        <dbReference type="Proteomes" id="UP000197619"/>
    </source>
</evidence>
<dbReference type="PANTHER" id="PTHR19872">
    <property type="entry name" value="UBIQUITIN LIGASE SPECIFICITY FACTOR/HREP PROTEIN"/>
    <property type="match status" value="1"/>
</dbReference>
<name>A0A218UGW3_9PASE</name>
<accession>A0A218UGW3</accession>
<feature type="compositionally biased region" description="Basic and acidic residues" evidence="2">
    <location>
        <begin position="682"/>
        <end position="701"/>
    </location>
</feature>
<reference evidence="3 4" key="1">
    <citation type="submission" date="2017-05" db="EMBL/GenBank/DDBJ databases">
        <title>Genome of assembly of the Bengalese finch, Lonchura striata domestica.</title>
        <authorList>
            <person name="Colquitt B.M."/>
            <person name="Brainard M.S."/>
        </authorList>
    </citation>
    <scope>NUCLEOTIDE SEQUENCE [LARGE SCALE GENOMIC DNA]</scope>
    <source>
        <strain evidence="3">White83orange57</strain>
    </source>
</reference>
<feature type="region of interest" description="Disordered" evidence="2">
    <location>
        <begin position="582"/>
        <end position="619"/>
    </location>
</feature>
<feature type="region of interest" description="Disordered" evidence="2">
    <location>
        <begin position="661"/>
        <end position="701"/>
    </location>
</feature>
<protein>
    <submittedName>
        <fullName evidence="3">F-box/WD repeat-containing protein 10</fullName>
    </submittedName>
</protein>
<dbReference type="InterPro" id="IPR036322">
    <property type="entry name" value="WD40_repeat_dom_sf"/>
</dbReference>
<dbReference type="Gene3D" id="2.130.10.10">
    <property type="entry name" value="YVTN repeat-like/Quinoprotein amine dehydrogenase"/>
    <property type="match status" value="1"/>
</dbReference>
<evidence type="ECO:0000256" key="1">
    <source>
        <dbReference type="PROSITE-ProRule" id="PRU00221"/>
    </source>
</evidence>
<dbReference type="PANTHER" id="PTHR19872:SF7">
    <property type="entry name" value="F-BOX AND WD REPEAT DOMAIN CONTAINING PROTEIN 10B-RELATED"/>
    <property type="match status" value="1"/>
</dbReference>
<feature type="region of interest" description="Disordered" evidence="2">
    <location>
        <begin position="451"/>
        <end position="490"/>
    </location>
</feature>
<dbReference type="InterPro" id="IPR051075">
    <property type="entry name" value="SCF_subunit_WD-repeat"/>
</dbReference>
<gene>
    <name evidence="3" type="primary">FBXW10</name>
    <name evidence="3" type="ORF">RLOC_00009428</name>
</gene>
<evidence type="ECO:0000313" key="3">
    <source>
        <dbReference type="EMBL" id="OWK52896.1"/>
    </source>
</evidence>
<sequence>MAILGLLDQKSLDACAAVSARWEFLVQRLREDKECRSTVHKSLLQLQELCPRKTIPNYAKRVDVQIPQLNDEGEVIEVKDKEQKKRRKSKMEEFSLQEAYRDLKTHKIQLEERNVFCGPYKTCVLMEQSDGSRRAHYSGGAWVAAGSRSLRLLHVPGGQQEPRLLLGHAEPVRALCLREDKGLLLSSTGLELSVRCWDIHSGACVRTFTGHYATVGCLHSHQEHFVSGAGDGTVKVWSLRSGKCLRTLLHSSPVQAVRMDGTHVVSAGHQGLVKVWSAETGALIKTLERHQGPVLCLSFDQWHLVTGSSDGYALGWSISVRAFRVWAAPQGRLLLPPELCSSCRPGELADHFLVQAPWKCQAHRCVFREVLSLEFLYLRVISGCADGCMRIFNFLTGTCLRVLEPTSSGDPVSALYVAGNRVVTNSPSRLQLLQFQDVLWDYSLPADREELKKDRRSRRGKRQGASAEQQRARDKSLRSRQGPKSRGRPKSITLSLFFSGFLNRLTNHAATACSPANIQTLLLSRADVLFHFNGDEAEQGPASPAPEEAEAAWARELPQRHPSRAMTPDKFLLTIGTLQSSCKPAPGSRSPSLLSAKAGAARRRRPGEVPASEAALQRREQQVAQLQRARLHSRSLTVTKSSAPFQTKTLRLRLKNSLHSPTLRSSIPAPCVVRPKPCGSPGERKTPGGRGKDTPGPKDGARLIDVWRASSELIQPTAGTAAELRNEAPRRTKPSCPYSSRRDSGLRLRPAELCEAAAAQHHAQQAGPTEDKGRARRKAWLRKMKGLPVDSFTGERKTLAPELGHNAFI</sequence>
<dbReference type="PROSITE" id="PS50294">
    <property type="entry name" value="WD_REPEATS_REGION"/>
    <property type="match status" value="1"/>
</dbReference>
<comment type="caution">
    <text evidence="3">The sequence shown here is derived from an EMBL/GenBank/DDBJ whole genome shotgun (WGS) entry which is preliminary data.</text>
</comment>
<organism evidence="3 4">
    <name type="scientific">Lonchura striata</name>
    <name type="common">white-rumped munia</name>
    <dbReference type="NCBI Taxonomy" id="40157"/>
    <lineage>
        <taxon>Eukaryota</taxon>
        <taxon>Metazoa</taxon>
        <taxon>Chordata</taxon>
        <taxon>Craniata</taxon>
        <taxon>Vertebrata</taxon>
        <taxon>Euteleostomi</taxon>
        <taxon>Archelosauria</taxon>
        <taxon>Archosauria</taxon>
        <taxon>Dinosauria</taxon>
        <taxon>Saurischia</taxon>
        <taxon>Theropoda</taxon>
        <taxon>Coelurosauria</taxon>
        <taxon>Aves</taxon>
        <taxon>Neognathae</taxon>
        <taxon>Neoaves</taxon>
        <taxon>Telluraves</taxon>
        <taxon>Australaves</taxon>
        <taxon>Passeriformes</taxon>
        <taxon>Passeroidea</taxon>
        <taxon>Estrildidae</taxon>
        <taxon>Estrildinae</taxon>
        <taxon>Lonchura</taxon>
    </lineage>
</organism>
<dbReference type="PROSITE" id="PS50082">
    <property type="entry name" value="WD_REPEATS_2"/>
    <property type="match status" value="2"/>
</dbReference>
<keyword evidence="1" id="KW-0853">WD repeat</keyword>
<feature type="repeat" description="WD" evidence="1">
    <location>
        <begin position="208"/>
        <end position="247"/>
    </location>
</feature>
<dbReference type="Pfam" id="PF00400">
    <property type="entry name" value="WD40"/>
    <property type="match status" value="3"/>
</dbReference>
<dbReference type="SUPFAM" id="SSF50978">
    <property type="entry name" value="WD40 repeat-like"/>
    <property type="match status" value="1"/>
</dbReference>
<feature type="repeat" description="WD" evidence="1">
    <location>
        <begin position="165"/>
        <end position="207"/>
    </location>
</feature>
<evidence type="ECO:0000256" key="2">
    <source>
        <dbReference type="SAM" id="MobiDB-lite"/>
    </source>
</evidence>
<feature type="region of interest" description="Disordered" evidence="2">
    <location>
        <begin position="721"/>
        <end position="743"/>
    </location>
</feature>
<keyword evidence="4" id="KW-1185">Reference proteome</keyword>
<dbReference type="SMART" id="SM00320">
    <property type="entry name" value="WD40"/>
    <property type="match status" value="5"/>
</dbReference>
<dbReference type="Proteomes" id="UP000197619">
    <property type="component" value="Unassembled WGS sequence"/>
</dbReference>
<proteinExistence type="predicted"/>
<dbReference type="InterPro" id="IPR001680">
    <property type="entry name" value="WD40_rpt"/>
</dbReference>
<dbReference type="EMBL" id="MUZQ01000315">
    <property type="protein sequence ID" value="OWK52896.1"/>
    <property type="molecule type" value="Genomic_DNA"/>
</dbReference>